<keyword evidence="6" id="KW-0808">Transferase</keyword>
<proteinExistence type="predicted"/>
<feature type="transmembrane region" description="Helical" evidence="13">
    <location>
        <begin position="12"/>
        <end position="33"/>
    </location>
</feature>
<evidence type="ECO:0000256" key="5">
    <source>
        <dbReference type="ARBA" id="ARBA00022553"/>
    </source>
</evidence>
<evidence type="ECO:0000256" key="2">
    <source>
        <dbReference type="ARBA" id="ARBA00004651"/>
    </source>
</evidence>
<keyword evidence="7" id="KW-0547">Nucleotide-binding</keyword>
<evidence type="ECO:0000313" key="15">
    <source>
        <dbReference type="EMBL" id="UJG40910.1"/>
    </source>
</evidence>
<evidence type="ECO:0000256" key="3">
    <source>
        <dbReference type="ARBA" id="ARBA00012438"/>
    </source>
</evidence>
<dbReference type="SMART" id="SM00304">
    <property type="entry name" value="HAMP"/>
    <property type="match status" value="1"/>
</dbReference>
<dbReference type="AlphaFoldDB" id="A0A9Y1BLG6"/>
<dbReference type="GO" id="GO:0000160">
    <property type="term" value="P:phosphorelay signal transduction system"/>
    <property type="evidence" value="ECO:0007669"/>
    <property type="project" value="UniProtKB-KW"/>
</dbReference>
<accession>A0A9Y1BLG6</accession>
<evidence type="ECO:0000256" key="1">
    <source>
        <dbReference type="ARBA" id="ARBA00000085"/>
    </source>
</evidence>
<name>A0A9Y1BLG6_9ARCH</name>
<keyword evidence="9" id="KW-0067">ATP-binding</keyword>
<comment type="subcellular location">
    <subcellularLocation>
        <location evidence="2">Cell membrane</location>
        <topology evidence="2">Multi-pass membrane protein</topology>
    </subcellularLocation>
</comment>
<dbReference type="Proteomes" id="UP001201020">
    <property type="component" value="Chromosome"/>
</dbReference>
<reference evidence="15" key="1">
    <citation type="journal article" date="2022" name="Nat. Microbiol.">
        <title>Unique mobile elements and scalable gene flow at the prokaryote-eukaryote boundary revealed by circularized Asgard archaea genomes.</title>
        <authorList>
            <person name="Wu F."/>
            <person name="Speth D.R."/>
            <person name="Philosof A."/>
            <person name="Cremiere A."/>
            <person name="Narayanan A."/>
            <person name="Barco R.A."/>
            <person name="Connon S.A."/>
            <person name="Amend J.P."/>
            <person name="Antoshechkin I.A."/>
            <person name="Orphan V.J."/>
        </authorList>
    </citation>
    <scope>NUCLEOTIDE SEQUENCE</scope>
    <source>
        <strain evidence="15">PM71</strain>
    </source>
</reference>
<evidence type="ECO:0000256" key="12">
    <source>
        <dbReference type="SAM" id="Coils"/>
    </source>
</evidence>
<keyword evidence="13" id="KW-1133">Transmembrane helix</keyword>
<dbReference type="Gene3D" id="3.30.450.20">
    <property type="entry name" value="PAS domain"/>
    <property type="match status" value="1"/>
</dbReference>
<dbReference type="SUPFAM" id="SSF103190">
    <property type="entry name" value="Sensory domain-like"/>
    <property type="match status" value="1"/>
</dbReference>
<feature type="coiled-coil region" evidence="12">
    <location>
        <begin position="643"/>
        <end position="670"/>
    </location>
</feature>
<protein>
    <recommendedName>
        <fullName evidence="3">histidine kinase</fullName>
        <ecNumber evidence="3">2.7.13.3</ecNumber>
    </recommendedName>
</protein>
<dbReference type="InterPro" id="IPR029151">
    <property type="entry name" value="Sensor-like_sf"/>
</dbReference>
<keyword evidence="10" id="KW-0902">Two-component regulatory system</keyword>
<keyword evidence="4" id="KW-1003">Cell membrane</keyword>
<dbReference type="EC" id="2.7.13.3" evidence="3"/>
<organism evidence="15">
    <name type="scientific">Candidatus Heimdallarchaeum aukensis</name>
    <dbReference type="NCBI Taxonomy" id="2876573"/>
    <lineage>
        <taxon>Archaea</taxon>
        <taxon>Promethearchaeati</taxon>
        <taxon>Candidatus Heimdallarchaeota</taxon>
        <taxon>Candidatus Heimdallarchaeia (ex Rinke et al. 2021) (nom. nud.)</taxon>
        <taxon>Candidatus Heimdallarchaeales</taxon>
        <taxon>Candidatus Heimdallarchaeaceae</taxon>
        <taxon>Candidatus Heimdallarchaeum</taxon>
    </lineage>
</organism>
<evidence type="ECO:0000256" key="7">
    <source>
        <dbReference type="ARBA" id="ARBA00022741"/>
    </source>
</evidence>
<dbReference type="GO" id="GO:0005524">
    <property type="term" value="F:ATP binding"/>
    <property type="evidence" value="ECO:0007669"/>
    <property type="project" value="UniProtKB-KW"/>
</dbReference>
<evidence type="ECO:0000256" key="13">
    <source>
        <dbReference type="SAM" id="Phobius"/>
    </source>
</evidence>
<feature type="transmembrane region" description="Helical" evidence="13">
    <location>
        <begin position="531"/>
        <end position="551"/>
    </location>
</feature>
<dbReference type="GO" id="GO:0004673">
    <property type="term" value="F:protein histidine kinase activity"/>
    <property type="evidence" value="ECO:0007669"/>
    <property type="project" value="UniProtKB-EC"/>
</dbReference>
<feature type="domain" description="HAMP" evidence="14">
    <location>
        <begin position="553"/>
        <end position="607"/>
    </location>
</feature>
<evidence type="ECO:0000256" key="6">
    <source>
        <dbReference type="ARBA" id="ARBA00022679"/>
    </source>
</evidence>
<dbReference type="InterPro" id="IPR003660">
    <property type="entry name" value="HAMP_dom"/>
</dbReference>
<evidence type="ECO:0000256" key="11">
    <source>
        <dbReference type="ARBA" id="ARBA00023136"/>
    </source>
</evidence>
<keyword evidence="11 13" id="KW-0472">Membrane</keyword>
<keyword evidence="8" id="KW-0418">Kinase</keyword>
<dbReference type="PANTHER" id="PTHR45528:SF1">
    <property type="entry name" value="SENSOR HISTIDINE KINASE CPXA"/>
    <property type="match status" value="1"/>
</dbReference>
<evidence type="ECO:0000256" key="9">
    <source>
        <dbReference type="ARBA" id="ARBA00022840"/>
    </source>
</evidence>
<evidence type="ECO:0000256" key="8">
    <source>
        <dbReference type="ARBA" id="ARBA00022777"/>
    </source>
</evidence>
<evidence type="ECO:0000259" key="14">
    <source>
        <dbReference type="PROSITE" id="PS50885"/>
    </source>
</evidence>
<dbReference type="InterPro" id="IPR050398">
    <property type="entry name" value="HssS/ArlS-like"/>
</dbReference>
<evidence type="ECO:0000256" key="4">
    <source>
        <dbReference type="ARBA" id="ARBA00022475"/>
    </source>
</evidence>
<evidence type="ECO:0000256" key="10">
    <source>
        <dbReference type="ARBA" id="ARBA00023012"/>
    </source>
</evidence>
<dbReference type="PANTHER" id="PTHR45528">
    <property type="entry name" value="SENSOR HISTIDINE KINASE CPXA"/>
    <property type="match status" value="1"/>
</dbReference>
<sequence length="835" mass="96577">MKKVNLARQWVLSTILTVSFSLFIIMGSNTLILETRIQGLTQSTFDKYLESKIESMELSSYQFASSIDSLFEGYIVSLNNTAKYISHQLYSNESLEIYEKNYLEFTNSDETLYLNGLINASVRREEKIGYLDFYNDGTNIMDTPGLVITGKIKNTISIQGIITVQTNASLSGELALNSSLLLFYSEPNSSLFSVDISDLFQSYFNNSFNVTLLGSWNEDPNLIPQVIKSRINFTEFSFFKEYYVLNSPKMSNITLTKELEISKIDGCIEGYILGQYKGILKGNINGVLSGSIDLRPKYIYQHFPSLRQSFLQWVYYATPNYFIIYPYYPNYFDPEHLLALTIEFNWLKRPWYNEILAQEINETRKGVKAHFSSLGVDYVLKNLFISLGQAIYNSTDYQGLLVQDFNLDFLKNALELRITQEDFNWLVDNSGNILYSPEYFEKENVFILTPYPTSNVFKLNNSALSNSFLAAKAGELSHIELTFNETSYLVFYRELASPDWWMIHFSPVDLILEEIQPLINEMEKNFRNVEVMLLVTLFVILSIVGSIEIFLTRNYTKNLTKLRNAIDRVSSGDYSVSFDFNREKLNEITEVFFLFEEMAIKLNDSIEKEKQSTILANLALDLFIHDIGNYLHALNGYLELVSLRSETEEMKSLLEKIRRVLEKTERLRDRIIVLRSLSSKKMTYAKVNLKQQIVKALENVKIFYPQFMIDYVQLFEDDFSIYVCNYFTDLLENIFEFFVKQSQTKKVSLQIDAIEKEKHLELIIEGKGKGLSYSRKIQIQEELATGRRLSDFNLITAYMIVKRSGGSMVIEDMVEGKPEEGSKLILKLPKNTQKI</sequence>
<dbReference type="GO" id="GO:0005886">
    <property type="term" value="C:plasma membrane"/>
    <property type="evidence" value="ECO:0007669"/>
    <property type="project" value="UniProtKB-SubCell"/>
</dbReference>
<dbReference type="Gene3D" id="1.10.287.130">
    <property type="match status" value="1"/>
</dbReference>
<dbReference type="PROSITE" id="PS50885">
    <property type="entry name" value="HAMP"/>
    <property type="match status" value="1"/>
</dbReference>
<dbReference type="EMBL" id="CP084166">
    <property type="protein sequence ID" value="UJG40910.1"/>
    <property type="molecule type" value="Genomic_DNA"/>
</dbReference>
<comment type="catalytic activity">
    <reaction evidence="1">
        <text>ATP + protein L-histidine = ADP + protein N-phospho-L-histidine.</text>
        <dbReference type="EC" id="2.7.13.3"/>
    </reaction>
</comment>
<gene>
    <name evidence="15" type="ORF">K9W45_00280</name>
</gene>
<keyword evidence="12" id="KW-0175">Coiled coil</keyword>
<keyword evidence="5" id="KW-0597">Phosphoprotein</keyword>
<keyword evidence="13" id="KW-0812">Transmembrane</keyword>